<gene>
    <name evidence="1" type="ORF">P879_11937</name>
</gene>
<sequence length="159" mass="17334">MYPGALPKQAHLSWLPVYPGESPPPHAVDAGNRVYVIRCRHEEDVIPGKWPYDLGGIAHIPYHGKEIEVNSFEVLCNTSLFPNHKGYQWIPCSGGQVPPGALHAGMAGGPSGQPLYVARGEVNGEMCVGQVQLMNNCAYVPWGGEEHQLSTYEVLCVQD</sequence>
<dbReference type="SMART" id="SM00696">
    <property type="entry name" value="DM9"/>
    <property type="match status" value="2"/>
</dbReference>
<dbReference type="Proteomes" id="UP000699462">
    <property type="component" value="Unassembled WGS sequence"/>
</dbReference>
<comment type="caution">
    <text evidence="1">The sequence shown here is derived from an EMBL/GenBank/DDBJ whole genome shotgun (WGS) entry which is preliminary data.</text>
</comment>
<dbReference type="OrthoDB" id="2142040at2759"/>
<keyword evidence="2" id="KW-1185">Reference proteome</keyword>
<dbReference type="PANTHER" id="PTHR31649:SF1">
    <property type="entry name" value="FARNESOIC ACID O-METHYL TRANSFERASE DOMAIN-CONTAINING PROTEIN"/>
    <property type="match status" value="1"/>
</dbReference>
<dbReference type="Pfam" id="PF11901">
    <property type="entry name" value="DM9"/>
    <property type="match status" value="1"/>
</dbReference>
<reference evidence="1 2" key="1">
    <citation type="submission" date="2019-07" db="EMBL/GenBank/DDBJ databases">
        <title>Annotation for the trematode Paragonimus westermani.</title>
        <authorList>
            <person name="Choi Y.-J."/>
        </authorList>
    </citation>
    <scope>NUCLEOTIDE SEQUENCE [LARGE SCALE GENOMIC DNA]</scope>
    <source>
        <strain evidence="1">180907_Pwestermani</strain>
    </source>
</reference>
<dbReference type="EMBL" id="JTDF01021207">
    <property type="protein sequence ID" value="KAF8562143.1"/>
    <property type="molecule type" value="Genomic_DNA"/>
</dbReference>
<proteinExistence type="predicted"/>
<dbReference type="PANTHER" id="PTHR31649">
    <property type="entry name" value="AGAP009604-PA"/>
    <property type="match status" value="1"/>
</dbReference>
<name>A0A8T0D2P5_9TREM</name>
<protein>
    <recommendedName>
        <fullName evidence="3">DM9 domain-containing protein</fullName>
    </recommendedName>
</protein>
<dbReference type="InterPro" id="IPR006616">
    <property type="entry name" value="DM9_repeat"/>
</dbReference>
<dbReference type="AlphaFoldDB" id="A0A8T0D2P5"/>
<evidence type="ECO:0000313" key="1">
    <source>
        <dbReference type="EMBL" id="KAF8562143.1"/>
    </source>
</evidence>
<organism evidence="1 2">
    <name type="scientific">Paragonimus westermani</name>
    <dbReference type="NCBI Taxonomy" id="34504"/>
    <lineage>
        <taxon>Eukaryota</taxon>
        <taxon>Metazoa</taxon>
        <taxon>Spiralia</taxon>
        <taxon>Lophotrochozoa</taxon>
        <taxon>Platyhelminthes</taxon>
        <taxon>Trematoda</taxon>
        <taxon>Digenea</taxon>
        <taxon>Plagiorchiida</taxon>
        <taxon>Troglotremata</taxon>
        <taxon>Troglotrematidae</taxon>
        <taxon>Paragonimus</taxon>
    </lineage>
</organism>
<evidence type="ECO:0008006" key="3">
    <source>
        <dbReference type="Google" id="ProtNLM"/>
    </source>
</evidence>
<accession>A0A8T0D2P5</accession>
<evidence type="ECO:0000313" key="2">
    <source>
        <dbReference type="Proteomes" id="UP000699462"/>
    </source>
</evidence>